<dbReference type="Gene3D" id="3.80.10.10">
    <property type="entry name" value="Ribonuclease Inhibitor"/>
    <property type="match status" value="1"/>
</dbReference>
<keyword evidence="3" id="KW-1185">Reference proteome</keyword>
<dbReference type="InParanoid" id="A0A2G5CIX6"/>
<dbReference type="PANTHER" id="PTHR33463:SF187">
    <property type="entry name" value="AND NB-ARC DOMAIN DISEASE RESISTANCE PROTEIN, PUTATIVE-RELATED"/>
    <property type="match status" value="1"/>
</dbReference>
<dbReference type="InterPro" id="IPR050905">
    <property type="entry name" value="Plant_NBS-LRR"/>
</dbReference>
<dbReference type="EMBL" id="KZ305068">
    <property type="protein sequence ID" value="PIA31262.1"/>
    <property type="molecule type" value="Genomic_DNA"/>
</dbReference>
<dbReference type="AlphaFoldDB" id="A0A2G5CIX6"/>
<dbReference type="SUPFAM" id="SSF52058">
    <property type="entry name" value="L domain-like"/>
    <property type="match status" value="1"/>
</dbReference>
<dbReference type="InterPro" id="IPR032675">
    <property type="entry name" value="LRR_dom_sf"/>
</dbReference>
<dbReference type="OrthoDB" id="995913at2759"/>
<dbReference type="PANTHER" id="PTHR33463">
    <property type="entry name" value="NB-ARC DOMAIN-CONTAINING PROTEIN-RELATED"/>
    <property type="match status" value="1"/>
</dbReference>
<evidence type="ECO:0000313" key="2">
    <source>
        <dbReference type="EMBL" id="PIA31262.1"/>
    </source>
</evidence>
<gene>
    <name evidence="2" type="ORF">AQUCO_05100053v1</name>
</gene>
<evidence type="ECO:0000313" key="3">
    <source>
        <dbReference type="Proteomes" id="UP000230069"/>
    </source>
</evidence>
<name>A0A2G5CIX6_AQUCA</name>
<dbReference type="InterPro" id="IPR057135">
    <property type="entry name" value="At4g27190-like_LRR"/>
</dbReference>
<reference evidence="2 3" key="1">
    <citation type="submission" date="2017-09" db="EMBL/GenBank/DDBJ databases">
        <title>WGS assembly of Aquilegia coerulea Goldsmith.</title>
        <authorList>
            <person name="Hodges S."/>
            <person name="Kramer E."/>
            <person name="Nordborg M."/>
            <person name="Tomkins J."/>
            <person name="Borevitz J."/>
            <person name="Derieg N."/>
            <person name="Yan J."/>
            <person name="Mihaltcheva S."/>
            <person name="Hayes R.D."/>
            <person name="Rokhsar D."/>
        </authorList>
    </citation>
    <scope>NUCLEOTIDE SEQUENCE [LARGE SCALE GENOMIC DNA]</scope>
    <source>
        <strain evidence="3">cv. Goldsmith</strain>
    </source>
</reference>
<feature type="domain" description="Disease resistance protein At4g27190-like leucine-rich repeats" evidence="1">
    <location>
        <begin position="63"/>
        <end position="166"/>
    </location>
</feature>
<organism evidence="2 3">
    <name type="scientific">Aquilegia coerulea</name>
    <name type="common">Rocky mountain columbine</name>
    <dbReference type="NCBI Taxonomy" id="218851"/>
    <lineage>
        <taxon>Eukaryota</taxon>
        <taxon>Viridiplantae</taxon>
        <taxon>Streptophyta</taxon>
        <taxon>Embryophyta</taxon>
        <taxon>Tracheophyta</taxon>
        <taxon>Spermatophyta</taxon>
        <taxon>Magnoliopsida</taxon>
        <taxon>Ranunculales</taxon>
        <taxon>Ranunculaceae</taxon>
        <taxon>Thalictroideae</taxon>
        <taxon>Aquilegia</taxon>
    </lineage>
</organism>
<dbReference type="Proteomes" id="UP000230069">
    <property type="component" value="Unassembled WGS sequence"/>
</dbReference>
<accession>A0A2G5CIX6</accession>
<sequence length="219" mass="25978">MNRCNRMECIWLWSLEDENEELNGSQYQCWLQTLERIEIHECGILYTLFKGIPTPTCPSILPFFSLKELIIMKCHNLKNVISSSWLLQLLQNLEVIIVQHFDELEELIGDDEEEESRNNETPITIPRLKDLKFWNLPKLKRIWRGVMICNSLEMVDIRNCSELKRLPQFKGAEQSTPPTSLKAIEGSREWWDLLEWDPAFPQNILQPFFYEWDPTYASK</sequence>
<proteinExistence type="predicted"/>
<protein>
    <recommendedName>
        <fullName evidence="1">Disease resistance protein At4g27190-like leucine-rich repeats domain-containing protein</fullName>
    </recommendedName>
</protein>
<evidence type="ECO:0000259" key="1">
    <source>
        <dbReference type="Pfam" id="PF23247"/>
    </source>
</evidence>
<dbReference type="STRING" id="218851.A0A2G5CIX6"/>
<dbReference type="Pfam" id="PF23247">
    <property type="entry name" value="LRR_RPS2"/>
    <property type="match status" value="1"/>
</dbReference>